<dbReference type="Gene3D" id="3.40.710.10">
    <property type="entry name" value="DD-peptidase/beta-lactamase superfamily"/>
    <property type="match status" value="1"/>
</dbReference>
<dbReference type="EMBL" id="NKJJ02000002">
    <property type="protein sequence ID" value="TPR05450.1"/>
    <property type="molecule type" value="Genomic_DNA"/>
</dbReference>
<dbReference type="SUPFAM" id="SSF51735">
    <property type="entry name" value="NAD(P)-binding Rossmann-fold domains"/>
    <property type="match status" value="1"/>
</dbReference>
<comment type="caution">
    <text evidence="4">The sequence shown here is derived from an EMBL/GenBank/DDBJ whole genome shotgun (WGS) entry which is preliminary data.</text>
</comment>
<feature type="domain" description="Beta-lactamase-related" evidence="3">
    <location>
        <begin position="29"/>
        <end position="281"/>
    </location>
</feature>
<dbReference type="InterPro" id="IPR012338">
    <property type="entry name" value="Beta-lactam/transpept-like"/>
</dbReference>
<comment type="similarity">
    <text evidence="1">Belongs to the class-A beta-lactamase family.</text>
</comment>
<dbReference type="Proteomes" id="UP000197666">
    <property type="component" value="Unassembled WGS sequence"/>
</dbReference>
<evidence type="ECO:0000256" key="2">
    <source>
        <dbReference type="ARBA" id="ARBA00022801"/>
    </source>
</evidence>
<dbReference type="VEuPathDB" id="FungiDB:ATCC64974_42250"/>
<evidence type="ECO:0000256" key="1">
    <source>
        <dbReference type="ARBA" id="ARBA00009009"/>
    </source>
</evidence>
<dbReference type="InterPro" id="IPR001466">
    <property type="entry name" value="Beta-lactam-related"/>
</dbReference>
<dbReference type="SUPFAM" id="SSF56601">
    <property type="entry name" value="beta-lactamase/transpeptidase-like"/>
    <property type="match status" value="1"/>
</dbReference>
<dbReference type="VEuPathDB" id="FungiDB:ASPNIDRAFT2_1150222"/>
<dbReference type="InterPro" id="IPR050789">
    <property type="entry name" value="Diverse_Enzym_Activities"/>
</dbReference>
<dbReference type="GO" id="GO:0016787">
    <property type="term" value="F:hydrolase activity"/>
    <property type="evidence" value="ECO:0007669"/>
    <property type="project" value="UniProtKB-KW"/>
</dbReference>
<evidence type="ECO:0000259" key="3">
    <source>
        <dbReference type="Pfam" id="PF00144"/>
    </source>
</evidence>
<name>A0A505I1J4_ASPNG</name>
<dbReference type="VEuPathDB" id="FungiDB:An05g01640"/>
<dbReference type="PANTHER" id="PTHR43283:SF17">
    <property type="entry name" value="(LOVD), PUTATIVE (AFU_ORTHOLOGUE AFUA_5G00920)-RELATED"/>
    <property type="match status" value="1"/>
</dbReference>
<organism evidence="4 5">
    <name type="scientific">Aspergillus niger</name>
    <dbReference type="NCBI Taxonomy" id="5061"/>
    <lineage>
        <taxon>Eukaryota</taxon>
        <taxon>Fungi</taxon>
        <taxon>Dikarya</taxon>
        <taxon>Ascomycota</taxon>
        <taxon>Pezizomycotina</taxon>
        <taxon>Eurotiomycetes</taxon>
        <taxon>Eurotiomycetidae</taxon>
        <taxon>Eurotiales</taxon>
        <taxon>Aspergillaceae</taxon>
        <taxon>Aspergillus</taxon>
        <taxon>Aspergillus subgen. Circumdati</taxon>
    </lineage>
</organism>
<keyword evidence="2 4" id="KW-0378">Hydrolase</keyword>
<sequence length="644" mass="72082">MTSFEEKVNLLRQSSENGRKPLPRVTLGAINRDGSLHYAKAFGEESIESTDTDAVHWVASCTKLVTTIAVMQCVERGLLDLDGDIANVLPEWASPQILTGFDGNDKPIFQAATKPITLRRMLTHSSGMGYFFMDPLMTRHHELQGSPPVVQTLRQYQFLLFEPGERWMYSPGIDWAGVGVERVTSMKLGDYLQRHVFDVVSVKDATFHLEQREDLRARKVKAWTRTDQGLEEEKSPVFLDPIAEDVGGGGLYTTVSEMLKICQGILTAQLLRPETVKEMFQPHLESVQGLEKPEDYSLPSRNAIWNAIPCDIPVDFGIGGLLNSSRLPQGREAYSLSCIIGWILATILSLHVKRLDTNALSLVLVVQTIRSLFVIISNGQDSNHIALDKVPKDHSWAFVGPEYHSLHHIYPDRYMGSMVKLFDWVAGTAYSLKNKTVVMTGGSGAFGQAMEKQLLAEGVKSIHKLQFGKDWNNEDFSRVGPTLEGADIIILAHGTKGSDAMDSNCTSSVRLIELFMQQKSAQSQRTKVLPEIWYVGSEAELHPAWGGPEMVRYTASKRAFLPYARALYKSDKVIYRHIVPAAFDSRMGKAIVSADWAARCTMSWIRRGAYYVPVTYTGLAYLNFFKFLFGASAHLKWMDKMENA</sequence>
<dbReference type="AlphaFoldDB" id="A0A505I1J4"/>
<accession>A0A505I1J4</accession>
<protein>
    <submittedName>
        <fullName evidence="4">Alpha/beta hydrolase family protein</fullName>
    </submittedName>
</protein>
<dbReference type="Gene3D" id="3.40.50.720">
    <property type="entry name" value="NAD(P)-binding Rossmann-like Domain"/>
    <property type="match status" value="1"/>
</dbReference>
<dbReference type="VEuPathDB" id="FungiDB:M747DRAFT_332809"/>
<dbReference type="PANTHER" id="PTHR43283">
    <property type="entry name" value="BETA-LACTAMASE-RELATED"/>
    <property type="match status" value="1"/>
</dbReference>
<gene>
    <name evidence="4" type="ORF">CAN33_0034795</name>
</gene>
<dbReference type="VEuPathDB" id="FungiDB:M747DRAFT_358571"/>
<reference evidence="5" key="1">
    <citation type="submission" date="2018-10" db="EMBL/GenBank/DDBJ databases">
        <title>FDA dAtabase for Regulatory Grade micrObial Sequences (FDA-ARGOS): Supporting development and validation of Infectious Disease Dx tests.</title>
        <authorList>
            <person name="Kerrigan L."/>
            <person name="Tallon L."/>
            <person name="Sadzewicz L."/>
            <person name="Sengamalay N."/>
            <person name="Ott S."/>
            <person name="Godinez A."/>
            <person name="Nagaraj S."/>
            <person name="Vavikolanu K."/>
            <person name="Nadendla S."/>
            <person name="George J."/>
            <person name="Sichtig H."/>
        </authorList>
    </citation>
    <scope>NUCLEOTIDE SEQUENCE [LARGE SCALE GENOMIC DNA]</scope>
    <source>
        <strain evidence="5">FDAARGOS_311</strain>
    </source>
</reference>
<dbReference type="Pfam" id="PF00144">
    <property type="entry name" value="Beta-lactamase"/>
    <property type="match status" value="1"/>
</dbReference>
<evidence type="ECO:0000313" key="5">
    <source>
        <dbReference type="Proteomes" id="UP000197666"/>
    </source>
</evidence>
<proteinExistence type="inferred from homology"/>
<dbReference type="InterPro" id="IPR036291">
    <property type="entry name" value="NAD(P)-bd_dom_sf"/>
</dbReference>
<evidence type="ECO:0000313" key="4">
    <source>
        <dbReference type="EMBL" id="TPR05450.1"/>
    </source>
</evidence>